<feature type="domain" description="Flavodoxin-like" evidence="1">
    <location>
        <begin position="4"/>
        <end position="159"/>
    </location>
</feature>
<protein>
    <submittedName>
        <fullName evidence="2">Flavodoxin domain-containing protein</fullName>
    </submittedName>
</protein>
<sequence>MTSVLVAYASRRGGTTGIAEWIALALTSAGLQVGLEPASLAGGADLEEFDAAVIAGSVYEQRWHPDARRLVHRVARQWVDKPVWLVASGPLTTLTAAHPAAIAPGLRRAADEVHARGITTFGGRLDEHPSGWLAGAVAKKNAGDFRDRAAVERWAAKVAHELAA</sequence>
<evidence type="ECO:0000259" key="1">
    <source>
        <dbReference type="PROSITE" id="PS50902"/>
    </source>
</evidence>
<dbReference type="PROSITE" id="PS50902">
    <property type="entry name" value="FLAVODOXIN_LIKE"/>
    <property type="match status" value="1"/>
</dbReference>
<name>A0ABP8AKD9_9MICO</name>
<accession>A0ABP8AKD9</accession>
<proteinExistence type="predicted"/>
<reference evidence="3" key="1">
    <citation type="journal article" date="2019" name="Int. J. Syst. Evol. Microbiol.">
        <title>The Global Catalogue of Microorganisms (GCM) 10K type strain sequencing project: providing services to taxonomists for standard genome sequencing and annotation.</title>
        <authorList>
            <consortium name="The Broad Institute Genomics Platform"/>
            <consortium name="The Broad Institute Genome Sequencing Center for Infectious Disease"/>
            <person name="Wu L."/>
            <person name="Ma J."/>
        </authorList>
    </citation>
    <scope>NUCLEOTIDE SEQUENCE [LARGE SCALE GENOMIC DNA]</scope>
    <source>
        <strain evidence="3">JCM 17593</strain>
    </source>
</reference>
<dbReference type="Proteomes" id="UP001500213">
    <property type="component" value="Unassembled WGS sequence"/>
</dbReference>
<dbReference type="InterPro" id="IPR029039">
    <property type="entry name" value="Flavoprotein-like_sf"/>
</dbReference>
<dbReference type="EMBL" id="BAABBX010000005">
    <property type="protein sequence ID" value="GAA4185435.1"/>
    <property type="molecule type" value="Genomic_DNA"/>
</dbReference>
<dbReference type="SUPFAM" id="SSF52218">
    <property type="entry name" value="Flavoproteins"/>
    <property type="match status" value="1"/>
</dbReference>
<organism evidence="2 3">
    <name type="scientific">Gryllotalpicola kribbensis</name>
    <dbReference type="NCBI Taxonomy" id="993084"/>
    <lineage>
        <taxon>Bacteria</taxon>
        <taxon>Bacillati</taxon>
        <taxon>Actinomycetota</taxon>
        <taxon>Actinomycetes</taxon>
        <taxon>Micrococcales</taxon>
        <taxon>Microbacteriaceae</taxon>
        <taxon>Gryllotalpicola</taxon>
    </lineage>
</organism>
<evidence type="ECO:0000313" key="2">
    <source>
        <dbReference type="EMBL" id="GAA4185435.1"/>
    </source>
</evidence>
<evidence type="ECO:0000313" key="3">
    <source>
        <dbReference type="Proteomes" id="UP001500213"/>
    </source>
</evidence>
<dbReference type="InterPro" id="IPR008254">
    <property type="entry name" value="Flavodoxin/NO_synth"/>
</dbReference>
<dbReference type="RefSeq" id="WP_344773952.1">
    <property type="nucleotide sequence ID" value="NZ_BAABBX010000005.1"/>
</dbReference>
<dbReference type="InterPro" id="IPR026816">
    <property type="entry name" value="Flavodoxin_dom"/>
</dbReference>
<gene>
    <name evidence="2" type="ORF">GCM10022288_07500</name>
</gene>
<dbReference type="Gene3D" id="3.40.50.360">
    <property type="match status" value="1"/>
</dbReference>
<keyword evidence="3" id="KW-1185">Reference proteome</keyword>
<dbReference type="Pfam" id="PF12724">
    <property type="entry name" value="Flavodoxin_5"/>
    <property type="match status" value="1"/>
</dbReference>
<comment type="caution">
    <text evidence="2">The sequence shown here is derived from an EMBL/GenBank/DDBJ whole genome shotgun (WGS) entry which is preliminary data.</text>
</comment>